<keyword evidence="2" id="KW-0520">NAD</keyword>
<accession>A0A0P9KYY5</accession>
<dbReference type="AlphaFoldDB" id="A0A0P9KYY5"/>
<organism evidence="4 5">
    <name type="scientific">Pseudomonas syringae pv. aceris</name>
    <dbReference type="NCBI Taxonomy" id="199198"/>
    <lineage>
        <taxon>Bacteria</taxon>
        <taxon>Pseudomonadati</taxon>
        <taxon>Pseudomonadota</taxon>
        <taxon>Gammaproteobacteria</taxon>
        <taxon>Pseudomonadales</taxon>
        <taxon>Pseudomonadaceae</taxon>
        <taxon>Pseudomonas</taxon>
        <taxon>Pseudomonas syringae</taxon>
    </lineage>
</organism>
<dbReference type="Proteomes" id="UP000050297">
    <property type="component" value="Unassembled WGS sequence"/>
</dbReference>
<dbReference type="GO" id="GO:0016491">
    <property type="term" value="F:oxidoreductase activity"/>
    <property type="evidence" value="ECO:0007669"/>
    <property type="project" value="UniProtKB-KW"/>
</dbReference>
<sequence>MIVLLVNFGGPRALAEWQGLFAQFAPDLEVKGWDDPQVDPERVRYALVWQPAAGWLGQFPHLKLVLSQAAGIDHILADPSLPSHLPIVRMVTDETAERMADFVTMGSYALVRQLPAILEAQRQQRWDTTLTGRKASETTVGILGLGQLGTAVAERLRVNGFQVAGWSRSAKQIEGVQGFVGNEQLDAFLAKTDILVNLLPDTPQTRGLIDTRVLSMLPRGAGFINAGRGTHVVTDALLAALDAGHLSGAMLDVFACEPLLPGDPLWSHPGVIVSGHVASAVSRRSKAQHVAASIAADLAGEPVAHLYDRVRGY</sequence>
<evidence type="ECO:0000313" key="4">
    <source>
        <dbReference type="EMBL" id="KPW09197.1"/>
    </source>
</evidence>
<dbReference type="GO" id="GO:0051287">
    <property type="term" value="F:NAD binding"/>
    <property type="evidence" value="ECO:0007669"/>
    <property type="project" value="InterPro"/>
</dbReference>
<proteinExistence type="predicted"/>
<reference evidence="4 5" key="1">
    <citation type="submission" date="2015-09" db="EMBL/GenBank/DDBJ databases">
        <title>Genome announcement of multiple Pseudomonas syringae strains.</title>
        <authorList>
            <person name="Thakur S."/>
            <person name="Wang P.W."/>
            <person name="Gong Y."/>
            <person name="Weir B.S."/>
            <person name="Guttman D.S."/>
        </authorList>
    </citation>
    <scope>NUCLEOTIDE SEQUENCE [LARGE SCALE GENOMIC DNA]</scope>
    <source>
        <strain evidence="4 5">ICMP2802</strain>
    </source>
</reference>
<dbReference type="SUPFAM" id="SSF51735">
    <property type="entry name" value="NAD(P)-binding Rossmann-fold domains"/>
    <property type="match status" value="1"/>
</dbReference>
<evidence type="ECO:0000313" key="5">
    <source>
        <dbReference type="Proteomes" id="UP000050297"/>
    </source>
</evidence>
<evidence type="ECO:0000259" key="3">
    <source>
        <dbReference type="Pfam" id="PF02826"/>
    </source>
</evidence>
<dbReference type="PATRIC" id="fig|199198.5.peg.4822"/>
<dbReference type="PANTHER" id="PTHR43333:SF1">
    <property type="entry name" value="D-ISOMER SPECIFIC 2-HYDROXYACID DEHYDROGENASE NAD-BINDING DOMAIN-CONTAINING PROTEIN"/>
    <property type="match status" value="1"/>
</dbReference>
<dbReference type="EMBL" id="LJPM01000589">
    <property type="protein sequence ID" value="KPW09197.1"/>
    <property type="molecule type" value="Genomic_DNA"/>
</dbReference>
<dbReference type="CDD" id="cd12164">
    <property type="entry name" value="GDH_like_2"/>
    <property type="match status" value="1"/>
</dbReference>
<dbReference type="InterPro" id="IPR006140">
    <property type="entry name" value="D-isomer_DH_NAD-bd"/>
</dbReference>
<keyword evidence="1" id="KW-0560">Oxidoreductase</keyword>
<comment type="caution">
    <text evidence="4">The sequence shown here is derived from an EMBL/GenBank/DDBJ whole genome shotgun (WGS) entry which is preliminary data.</text>
</comment>
<name>A0A0P9KYY5_PSESX</name>
<feature type="domain" description="D-isomer specific 2-hydroxyacid dehydrogenase NAD-binding" evidence="3">
    <location>
        <begin position="109"/>
        <end position="278"/>
    </location>
</feature>
<evidence type="ECO:0000256" key="1">
    <source>
        <dbReference type="ARBA" id="ARBA00023002"/>
    </source>
</evidence>
<protein>
    <submittedName>
        <fullName evidence="4">Putative dehydrogenase</fullName>
    </submittedName>
</protein>
<dbReference type="Pfam" id="PF02826">
    <property type="entry name" value="2-Hacid_dh_C"/>
    <property type="match status" value="1"/>
</dbReference>
<dbReference type="Gene3D" id="3.40.50.720">
    <property type="entry name" value="NAD(P)-binding Rossmann-like Domain"/>
    <property type="match status" value="2"/>
</dbReference>
<dbReference type="InterPro" id="IPR036291">
    <property type="entry name" value="NAD(P)-bd_dom_sf"/>
</dbReference>
<gene>
    <name evidence="4" type="ORF">ALO91_03391</name>
</gene>
<dbReference type="RefSeq" id="WP_195840556.1">
    <property type="nucleotide sequence ID" value="NZ_LJPM01000589.1"/>
</dbReference>
<evidence type="ECO:0000256" key="2">
    <source>
        <dbReference type="ARBA" id="ARBA00023027"/>
    </source>
</evidence>
<dbReference type="PANTHER" id="PTHR43333">
    <property type="entry name" value="2-HACID_DH_C DOMAIN-CONTAINING PROTEIN"/>
    <property type="match status" value="1"/>
</dbReference>